<feature type="domain" description="Arrestin C-terminal-like" evidence="1">
    <location>
        <begin position="205"/>
        <end position="322"/>
    </location>
</feature>
<dbReference type="STRING" id="4846.A0A367J0L0"/>
<dbReference type="InterPro" id="IPR050357">
    <property type="entry name" value="Arrestin_domain-protein"/>
</dbReference>
<dbReference type="AlphaFoldDB" id="A0A367J0L0"/>
<protein>
    <recommendedName>
        <fullName evidence="1">Arrestin C-terminal-like domain-containing protein</fullName>
    </recommendedName>
</protein>
<dbReference type="InterPro" id="IPR014752">
    <property type="entry name" value="Arrestin-like_C"/>
</dbReference>
<dbReference type="OrthoDB" id="2225514at2759"/>
<proteinExistence type="predicted"/>
<dbReference type="PANTHER" id="PTHR11188">
    <property type="entry name" value="ARRESTIN DOMAIN CONTAINING PROTEIN"/>
    <property type="match status" value="1"/>
</dbReference>
<evidence type="ECO:0000313" key="2">
    <source>
        <dbReference type="EMBL" id="RCH83251.1"/>
    </source>
</evidence>
<gene>
    <name evidence="2" type="ORF">CU098_007456</name>
</gene>
<name>A0A367J0L0_RHIST</name>
<dbReference type="GO" id="GO:0015031">
    <property type="term" value="P:protein transport"/>
    <property type="evidence" value="ECO:0007669"/>
    <property type="project" value="TreeGrafter"/>
</dbReference>
<dbReference type="Proteomes" id="UP000253551">
    <property type="component" value="Unassembled WGS sequence"/>
</dbReference>
<reference evidence="2 3" key="1">
    <citation type="journal article" date="2018" name="G3 (Bethesda)">
        <title>Phylogenetic and Phylogenomic Definition of Rhizopus Species.</title>
        <authorList>
            <person name="Gryganskyi A.P."/>
            <person name="Golan J."/>
            <person name="Dolatabadi S."/>
            <person name="Mondo S."/>
            <person name="Robb S."/>
            <person name="Idnurm A."/>
            <person name="Muszewska A."/>
            <person name="Steczkiewicz K."/>
            <person name="Masonjones S."/>
            <person name="Liao H.L."/>
            <person name="Gajdeczka M.T."/>
            <person name="Anike F."/>
            <person name="Vuek A."/>
            <person name="Anishchenko I.M."/>
            <person name="Voigt K."/>
            <person name="de Hoog G.S."/>
            <person name="Smith M.E."/>
            <person name="Heitman J."/>
            <person name="Vilgalys R."/>
            <person name="Stajich J.E."/>
        </authorList>
    </citation>
    <scope>NUCLEOTIDE SEQUENCE [LARGE SCALE GENOMIC DNA]</scope>
    <source>
        <strain evidence="2 3">LSU 92-RS-03</strain>
    </source>
</reference>
<organism evidence="2 3">
    <name type="scientific">Rhizopus stolonifer</name>
    <name type="common">Rhizopus nigricans</name>
    <dbReference type="NCBI Taxonomy" id="4846"/>
    <lineage>
        <taxon>Eukaryota</taxon>
        <taxon>Fungi</taxon>
        <taxon>Fungi incertae sedis</taxon>
        <taxon>Mucoromycota</taxon>
        <taxon>Mucoromycotina</taxon>
        <taxon>Mucoromycetes</taxon>
        <taxon>Mucorales</taxon>
        <taxon>Mucorineae</taxon>
        <taxon>Rhizopodaceae</taxon>
        <taxon>Rhizopus</taxon>
    </lineage>
</organism>
<dbReference type="InterPro" id="IPR011022">
    <property type="entry name" value="Arrestin_C-like"/>
</dbReference>
<comment type="caution">
    <text evidence="2">The sequence shown here is derived from an EMBL/GenBank/DDBJ whole genome shotgun (WGS) entry which is preliminary data.</text>
</comment>
<sequence>MVKKNNAQPIASSIDIELLPGFGWDIGNSRVFGPGQIFQGKTSPPKKKKLHSSQKTHILVGYVILKCNEHSAKATTFRLVFQATEAMLSHDLGPGIQRAHTSNLFGVATNLWIKEEDNELIPMTTYRFLFTIQMPMVQFPPSIDHQYYRCSYKLTAYLDPSLAYKEVPVMCQRLIRFIPLIETRLLKTPLVLKNVKKCLMEKQPKIAASVKLNAIEYVAGDTIQATVCVTDNPKTLNDLSISMNVYQISKFNLDQKPILNQLVATTTFILKNNINNHPIHEAGCRTQTHQVRLELDENLPPSMEYSEIMSLSYKLVISIHKTIVTKKNNKRLLSLKNLLVPWTNDLCLFEQLILIGTMGGGIRTGDDLNVYSKYNKTNNPIPHPKFLKTIEYEDALPLYDPSRLPSYQN</sequence>
<evidence type="ECO:0000259" key="1">
    <source>
        <dbReference type="Pfam" id="PF02752"/>
    </source>
</evidence>
<dbReference type="Pfam" id="PF02752">
    <property type="entry name" value="Arrestin_C"/>
    <property type="match status" value="1"/>
</dbReference>
<keyword evidence="3" id="KW-1185">Reference proteome</keyword>
<dbReference type="Gene3D" id="2.60.40.640">
    <property type="match status" value="2"/>
</dbReference>
<dbReference type="PANTHER" id="PTHR11188:SF17">
    <property type="entry name" value="FI21816P1"/>
    <property type="match status" value="1"/>
</dbReference>
<dbReference type="EMBL" id="PJQM01004808">
    <property type="protein sequence ID" value="RCH83251.1"/>
    <property type="molecule type" value="Genomic_DNA"/>
</dbReference>
<dbReference type="GO" id="GO:0005737">
    <property type="term" value="C:cytoplasm"/>
    <property type="evidence" value="ECO:0007669"/>
    <property type="project" value="TreeGrafter"/>
</dbReference>
<evidence type="ECO:0000313" key="3">
    <source>
        <dbReference type="Proteomes" id="UP000253551"/>
    </source>
</evidence>
<accession>A0A367J0L0</accession>